<proteinExistence type="predicted"/>
<protein>
    <submittedName>
        <fullName evidence="1">Uncharacterized protein</fullName>
    </submittedName>
</protein>
<dbReference type="NCBIfam" id="NF047682">
    <property type="entry name" value="LIC12628_fam"/>
    <property type="match status" value="1"/>
</dbReference>
<dbReference type="AlphaFoldDB" id="M6D0R4"/>
<gene>
    <name evidence="1" type="ORF">LEP1GSC194_1981</name>
</gene>
<dbReference type="Proteomes" id="UP000011988">
    <property type="component" value="Unassembled WGS sequence"/>
</dbReference>
<evidence type="ECO:0000313" key="1">
    <source>
        <dbReference type="EMBL" id="EMJ97742.1"/>
    </source>
</evidence>
<dbReference type="PATRIC" id="fig|1218565.3.peg.479"/>
<evidence type="ECO:0000313" key="2">
    <source>
        <dbReference type="Proteomes" id="UP000011988"/>
    </source>
</evidence>
<organism evidence="1 2">
    <name type="scientific">Leptospira alstonii serovar Sichuan str. 79601</name>
    <dbReference type="NCBI Taxonomy" id="1218565"/>
    <lineage>
        <taxon>Bacteria</taxon>
        <taxon>Pseudomonadati</taxon>
        <taxon>Spirochaetota</taxon>
        <taxon>Spirochaetia</taxon>
        <taxon>Leptospirales</taxon>
        <taxon>Leptospiraceae</taxon>
        <taxon>Leptospira</taxon>
    </lineage>
</organism>
<accession>M6D0R4</accession>
<sequence>MGFHPGQSGKEKNSYKSFLIQRNTGQFFNYENDSHNLYGEFDMIISWEKIRHQHTKEEWKNLLEKVDSVQEKRVSSHIFPEKYRTHWDVMEGITSLVLHKPN</sequence>
<name>M6D0R4_9LEPT</name>
<dbReference type="EMBL" id="ANIK01000007">
    <property type="protein sequence ID" value="EMJ97742.1"/>
    <property type="molecule type" value="Genomic_DNA"/>
</dbReference>
<comment type="caution">
    <text evidence="1">The sequence shown here is derived from an EMBL/GenBank/DDBJ whole genome shotgun (WGS) entry which is preliminary data.</text>
</comment>
<reference evidence="1 2" key="1">
    <citation type="submission" date="2013-01" db="EMBL/GenBank/DDBJ databases">
        <authorList>
            <person name="Harkins D.M."/>
            <person name="Durkin A.S."/>
            <person name="Brinkac L.M."/>
            <person name="Haft D.H."/>
            <person name="Selengut J.D."/>
            <person name="Sanka R."/>
            <person name="DePew J."/>
            <person name="Purushe J."/>
            <person name="Galloway R.L."/>
            <person name="Vinetz J.M."/>
            <person name="Sutton G.G."/>
            <person name="Nierman W.C."/>
            <person name="Fouts D.E."/>
        </authorList>
    </citation>
    <scope>NUCLEOTIDE SEQUENCE [LARGE SCALE GENOMIC DNA]</scope>
    <source>
        <strain evidence="1 2">79601</strain>
    </source>
</reference>